<proteinExistence type="predicted"/>
<name>A0A4Y7SRD6_COPMI</name>
<dbReference type="AlphaFoldDB" id="A0A4Y7SRD6"/>
<evidence type="ECO:0000313" key="3">
    <source>
        <dbReference type="Proteomes" id="UP000298030"/>
    </source>
</evidence>
<feature type="compositionally biased region" description="Acidic residues" evidence="1">
    <location>
        <begin position="500"/>
        <end position="521"/>
    </location>
</feature>
<dbReference type="EMBL" id="QPFP01000067">
    <property type="protein sequence ID" value="TEB24415.1"/>
    <property type="molecule type" value="Genomic_DNA"/>
</dbReference>
<sequence>MCGPTKISAHHKSFLDFLKDPRRSSHLGSIPQVAQEQFNQMIHLSLKVNDLRKLVSGQAVVPHILHSLHQLCNTQTVVGSISPKAWMDILPSLSAWETLLLKQWVHVSLSYGPQIWDFKDSETLRMMDEASEVKRSLPGLLFPGVKNEGPADTPPPILDVNVEFLVPKQDGQGSEISGHTFIPACRTRPLSPINIPFLPWFPAARALAQLWAPGCRLLTNRVTHRQHLDSLGLHHLESSRIVFIIGSVGSGKRELLEQAYDLLPPDKKSGPLEGFLPPVDILIDTDGLSLRSQWTPGSFAEFYGAPVPCNNKDLTKRVDLGNMPPRLFQHWITCWNAKHVNTVHHPQFLLQGLHLLPPEHQAALLDEILSHAGQSDSTGRPPLFITVASLPTETLASRHCQLSRPGVYYVNLDGMKADVSLLERTLFQWVQYVRPPPPPPKIRKLARILAASPQPARHLKSLFKHWTDDRGEWQRRLDPVLAAPEAKAWRLIEVHFGDIPPDDEGGESGEEDWEGDGDESSSESGKEQCSDDGDAGEEVGTQVG</sequence>
<reference evidence="2 3" key="1">
    <citation type="journal article" date="2019" name="Nat. Ecol. Evol.">
        <title>Megaphylogeny resolves global patterns of mushroom evolution.</title>
        <authorList>
            <person name="Varga T."/>
            <person name="Krizsan K."/>
            <person name="Foldi C."/>
            <person name="Dima B."/>
            <person name="Sanchez-Garcia M."/>
            <person name="Sanchez-Ramirez S."/>
            <person name="Szollosi G.J."/>
            <person name="Szarkandi J.G."/>
            <person name="Papp V."/>
            <person name="Albert L."/>
            <person name="Andreopoulos W."/>
            <person name="Angelini C."/>
            <person name="Antonin V."/>
            <person name="Barry K.W."/>
            <person name="Bougher N.L."/>
            <person name="Buchanan P."/>
            <person name="Buyck B."/>
            <person name="Bense V."/>
            <person name="Catcheside P."/>
            <person name="Chovatia M."/>
            <person name="Cooper J."/>
            <person name="Damon W."/>
            <person name="Desjardin D."/>
            <person name="Finy P."/>
            <person name="Geml J."/>
            <person name="Haridas S."/>
            <person name="Hughes K."/>
            <person name="Justo A."/>
            <person name="Karasinski D."/>
            <person name="Kautmanova I."/>
            <person name="Kiss B."/>
            <person name="Kocsube S."/>
            <person name="Kotiranta H."/>
            <person name="LaButti K.M."/>
            <person name="Lechner B.E."/>
            <person name="Liimatainen K."/>
            <person name="Lipzen A."/>
            <person name="Lukacs Z."/>
            <person name="Mihaltcheva S."/>
            <person name="Morgado L.N."/>
            <person name="Niskanen T."/>
            <person name="Noordeloos M.E."/>
            <person name="Ohm R.A."/>
            <person name="Ortiz-Santana B."/>
            <person name="Ovrebo C."/>
            <person name="Racz N."/>
            <person name="Riley R."/>
            <person name="Savchenko A."/>
            <person name="Shiryaev A."/>
            <person name="Soop K."/>
            <person name="Spirin V."/>
            <person name="Szebenyi C."/>
            <person name="Tomsovsky M."/>
            <person name="Tulloss R.E."/>
            <person name="Uehling J."/>
            <person name="Grigoriev I.V."/>
            <person name="Vagvolgyi C."/>
            <person name="Papp T."/>
            <person name="Martin F.M."/>
            <person name="Miettinen O."/>
            <person name="Hibbett D.S."/>
            <person name="Nagy L.G."/>
        </authorList>
    </citation>
    <scope>NUCLEOTIDE SEQUENCE [LARGE SCALE GENOMIC DNA]</scope>
    <source>
        <strain evidence="2 3">FP101781</strain>
    </source>
</reference>
<evidence type="ECO:0000256" key="1">
    <source>
        <dbReference type="SAM" id="MobiDB-lite"/>
    </source>
</evidence>
<gene>
    <name evidence="2" type="ORF">FA13DRAFT_1739270</name>
</gene>
<evidence type="ECO:0000313" key="2">
    <source>
        <dbReference type="EMBL" id="TEB24415.1"/>
    </source>
</evidence>
<comment type="caution">
    <text evidence="2">The sequence shown here is derived from an EMBL/GenBank/DDBJ whole genome shotgun (WGS) entry which is preliminary data.</text>
</comment>
<feature type="region of interest" description="Disordered" evidence="1">
    <location>
        <begin position="496"/>
        <end position="544"/>
    </location>
</feature>
<keyword evidence="3" id="KW-1185">Reference proteome</keyword>
<dbReference type="Proteomes" id="UP000298030">
    <property type="component" value="Unassembled WGS sequence"/>
</dbReference>
<organism evidence="2 3">
    <name type="scientific">Coprinellus micaceus</name>
    <name type="common">Glistening ink-cap mushroom</name>
    <name type="synonym">Coprinus micaceus</name>
    <dbReference type="NCBI Taxonomy" id="71717"/>
    <lineage>
        <taxon>Eukaryota</taxon>
        <taxon>Fungi</taxon>
        <taxon>Dikarya</taxon>
        <taxon>Basidiomycota</taxon>
        <taxon>Agaricomycotina</taxon>
        <taxon>Agaricomycetes</taxon>
        <taxon>Agaricomycetidae</taxon>
        <taxon>Agaricales</taxon>
        <taxon>Agaricineae</taxon>
        <taxon>Psathyrellaceae</taxon>
        <taxon>Coprinellus</taxon>
    </lineage>
</organism>
<protein>
    <submittedName>
        <fullName evidence="2">Uncharacterized protein</fullName>
    </submittedName>
</protein>
<accession>A0A4Y7SRD6</accession>